<name>A0AC34Q225_9BILA</name>
<sequence>MLGSLIFACLIWTSFCAKILIYNPAHNFATSHRRFMGNLAETLQNDGHQITMLQPYSDEDVLTTGLSNNSNVKIYRFPTNNTVHVNLTYFNNMMWNYKAEEILPV</sequence>
<protein>
    <submittedName>
        <fullName evidence="2">Glucuronosyltransferase</fullName>
    </submittedName>
</protein>
<evidence type="ECO:0000313" key="1">
    <source>
        <dbReference type="Proteomes" id="UP000887576"/>
    </source>
</evidence>
<proteinExistence type="predicted"/>
<dbReference type="Proteomes" id="UP000887576">
    <property type="component" value="Unplaced"/>
</dbReference>
<reference evidence="2" key="1">
    <citation type="submission" date="2022-11" db="UniProtKB">
        <authorList>
            <consortium name="WormBaseParasite"/>
        </authorList>
    </citation>
    <scope>IDENTIFICATION</scope>
</reference>
<dbReference type="WBParaSite" id="JU765_v2.g12195.t1">
    <property type="protein sequence ID" value="JU765_v2.g12195.t1"/>
    <property type="gene ID" value="JU765_v2.g12195"/>
</dbReference>
<evidence type="ECO:0000313" key="2">
    <source>
        <dbReference type="WBParaSite" id="JU765_v2.g12195.t1"/>
    </source>
</evidence>
<organism evidence="1 2">
    <name type="scientific">Panagrolaimus sp. JU765</name>
    <dbReference type="NCBI Taxonomy" id="591449"/>
    <lineage>
        <taxon>Eukaryota</taxon>
        <taxon>Metazoa</taxon>
        <taxon>Ecdysozoa</taxon>
        <taxon>Nematoda</taxon>
        <taxon>Chromadorea</taxon>
        <taxon>Rhabditida</taxon>
        <taxon>Tylenchina</taxon>
        <taxon>Panagrolaimomorpha</taxon>
        <taxon>Panagrolaimoidea</taxon>
        <taxon>Panagrolaimidae</taxon>
        <taxon>Panagrolaimus</taxon>
    </lineage>
</organism>
<accession>A0AC34Q225</accession>